<dbReference type="STRING" id="1232681.ADIS_3627"/>
<protein>
    <submittedName>
        <fullName evidence="2">Putative Zn-dependent hydrolase</fullName>
    </submittedName>
</protein>
<dbReference type="Proteomes" id="UP000013909">
    <property type="component" value="Unassembled WGS sequence"/>
</dbReference>
<evidence type="ECO:0000313" key="3">
    <source>
        <dbReference type="Proteomes" id="UP000013909"/>
    </source>
</evidence>
<evidence type="ECO:0000313" key="2">
    <source>
        <dbReference type="EMBL" id="EON75895.1"/>
    </source>
</evidence>
<dbReference type="RefSeq" id="WP_010855758.1">
    <property type="nucleotide sequence ID" value="NZ_AQHR01000093.1"/>
</dbReference>
<comment type="caution">
    <text evidence="2">The sequence shown here is derived from an EMBL/GenBank/DDBJ whole genome shotgun (WGS) entry which is preliminary data.</text>
</comment>
<dbReference type="Pfam" id="PF12706">
    <property type="entry name" value="Lactamase_B_2"/>
    <property type="match status" value="1"/>
</dbReference>
<dbReference type="OrthoDB" id="9805728at2"/>
<dbReference type="GO" id="GO:0016787">
    <property type="term" value="F:hydrolase activity"/>
    <property type="evidence" value="ECO:0007669"/>
    <property type="project" value="UniProtKB-KW"/>
</dbReference>
<dbReference type="PANTHER" id="PTHR15032:SF4">
    <property type="entry name" value="N-ACYL-PHOSPHATIDYLETHANOLAMINE-HYDROLYZING PHOSPHOLIPASE D"/>
    <property type="match status" value="1"/>
</dbReference>
<gene>
    <name evidence="2" type="ORF">ADIS_3627</name>
</gene>
<accession>R7ZP66</accession>
<evidence type="ECO:0000259" key="1">
    <source>
        <dbReference type="SMART" id="SM00849"/>
    </source>
</evidence>
<dbReference type="EMBL" id="AQHR01000093">
    <property type="protein sequence ID" value="EON75895.1"/>
    <property type="molecule type" value="Genomic_DNA"/>
</dbReference>
<dbReference type="InterPro" id="IPR036866">
    <property type="entry name" value="RibonucZ/Hydroxyglut_hydro"/>
</dbReference>
<dbReference type="GO" id="GO:0005737">
    <property type="term" value="C:cytoplasm"/>
    <property type="evidence" value="ECO:0007669"/>
    <property type="project" value="TreeGrafter"/>
</dbReference>
<sequence length="358" mass="40793">MKRSAIYFSLTFVAVAAGIPLLSGFVGNDTEAYTSNKDLRTLAPFDMWQGTPINEDGTFRNLYQPFDSRFSDLVKWKLSKNPLAERKKKDSRTLSVQSASELVASSDDYLIWLGHASFLIKKEGVTYLIDPILIDNFFLKRQSELPLSLSELPAIDYILISHNHRDHCDRATIEFLAERYPHAEFLTGLGVGKVIAPWLSGQQVQEAGWFQQYTMAEDQAEVIFVPTRHWSRRGLSDENKTLWGGFYFRFTDTSVYFMGDSGYGPHYMDIRNALGSPDYALLGVGAFEPKWFMHQSHISPTDAIKVFHELEGRFFFPMHFGTFDLSDEPLLMPLDILLENEGEIDGTLIFPTVGKNIW</sequence>
<dbReference type="Gene3D" id="3.60.15.10">
    <property type="entry name" value="Ribonuclease Z/Hydroxyacylglutathione hydrolase-like"/>
    <property type="match status" value="1"/>
</dbReference>
<keyword evidence="3" id="KW-1185">Reference proteome</keyword>
<feature type="domain" description="Metallo-beta-lactamase" evidence="1">
    <location>
        <begin position="114"/>
        <end position="319"/>
    </location>
</feature>
<reference evidence="2 3" key="1">
    <citation type="submission" date="2013-02" db="EMBL/GenBank/DDBJ databases">
        <title>A novel strain isolated from Lonar lake, Maharashtra, India.</title>
        <authorList>
            <person name="Singh A."/>
        </authorList>
    </citation>
    <scope>NUCLEOTIDE SEQUENCE [LARGE SCALE GENOMIC DNA]</scope>
    <source>
        <strain evidence="2 3">AK24</strain>
    </source>
</reference>
<dbReference type="AlphaFoldDB" id="R7ZP66"/>
<dbReference type="PANTHER" id="PTHR15032">
    <property type="entry name" value="N-ACYL-PHOSPHATIDYLETHANOLAMINE-HYDROLYZING PHOSPHOLIPASE D"/>
    <property type="match status" value="1"/>
</dbReference>
<organism evidence="2 3">
    <name type="scientific">Lunatimonas lonarensis</name>
    <dbReference type="NCBI Taxonomy" id="1232681"/>
    <lineage>
        <taxon>Bacteria</taxon>
        <taxon>Pseudomonadati</taxon>
        <taxon>Bacteroidota</taxon>
        <taxon>Cytophagia</taxon>
        <taxon>Cytophagales</taxon>
        <taxon>Cyclobacteriaceae</taxon>
    </lineage>
</organism>
<dbReference type="SUPFAM" id="SSF56281">
    <property type="entry name" value="Metallo-hydrolase/oxidoreductase"/>
    <property type="match status" value="1"/>
</dbReference>
<dbReference type="InterPro" id="IPR001279">
    <property type="entry name" value="Metallo-B-lactamas"/>
</dbReference>
<keyword evidence="2" id="KW-0378">Hydrolase</keyword>
<dbReference type="SMART" id="SM00849">
    <property type="entry name" value="Lactamase_B"/>
    <property type="match status" value="1"/>
</dbReference>
<name>R7ZP66_9BACT</name>
<proteinExistence type="predicted"/>